<reference evidence="1 2" key="2">
    <citation type="journal article" date="2013" name="Int. J. Syst. Evol. Microbiol.">
        <title>Methylophaga nitratireducenticrescens sp. nov. and Methylophaga frappieri sp. nov., isolated from the biofilm of the methanol-fed denitrification system treating the seawater at the Montreal Biodome.</title>
        <authorList>
            <person name="Villeneuve C."/>
            <person name="Martineau C."/>
            <person name="Mauffrey F."/>
            <person name="Villemur R."/>
        </authorList>
    </citation>
    <scope>NUCLEOTIDE SEQUENCE [LARGE SCALE GENOMIC DNA]</scope>
    <source>
        <strain evidence="1 2">JAM1</strain>
    </source>
</reference>
<dbReference type="HOGENOM" id="CLU_037503_0_0_6"/>
<reference evidence="1 2" key="1">
    <citation type="journal article" date="2012" name="J. Bacteriol.">
        <title>Complete genome sequences of Methylophaga sp. strain JAM1 and Methylophaga sp. strain JAM7.</title>
        <authorList>
            <person name="Villeneuve C."/>
            <person name="Martineau C."/>
            <person name="Mauffrey F."/>
            <person name="Villemur R."/>
        </authorList>
    </citation>
    <scope>NUCLEOTIDE SEQUENCE [LARGE SCALE GENOMIC DNA]</scope>
    <source>
        <strain evidence="1 2">JAM1</strain>
    </source>
</reference>
<evidence type="ECO:0000313" key="1">
    <source>
        <dbReference type="EMBL" id="AFI84872.1"/>
    </source>
</evidence>
<dbReference type="EMBL" id="CP003390">
    <property type="protein sequence ID" value="AFI84872.1"/>
    <property type="molecule type" value="Genomic_DNA"/>
</dbReference>
<dbReference type="eggNOG" id="COG4255">
    <property type="taxonomic scope" value="Bacteria"/>
</dbReference>
<dbReference type="KEGG" id="mej:Q7A_2058"/>
<protein>
    <submittedName>
        <fullName evidence="1">Regulatory protein, RpfE type</fullName>
    </submittedName>
</protein>
<dbReference type="OrthoDB" id="5295974at2"/>
<keyword evidence="2" id="KW-1185">Reference proteome</keyword>
<accession>I1XKF3</accession>
<organism evidence="1 2">
    <name type="scientific">Methylophaga nitratireducenticrescens</name>
    <dbReference type="NCBI Taxonomy" id="754476"/>
    <lineage>
        <taxon>Bacteria</taxon>
        <taxon>Pseudomonadati</taxon>
        <taxon>Pseudomonadota</taxon>
        <taxon>Gammaproteobacteria</taxon>
        <taxon>Thiotrichales</taxon>
        <taxon>Piscirickettsiaceae</taxon>
        <taxon>Methylophaga</taxon>
    </lineage>
</organism>
<name>I1XKF3_METNJ</name>
<proteinExistence type="predicted"/>
<dbReference type="STRING" id="754476.Q7A_2058"/>
<dbReference type="RefSeq" id="WP_014707240.1">
    <property type="nucleotide sequence ID" value="NC_017857.3"/>
</dbReference>
<sequence length="312" mass="35575">MAEKPSVTIIWPGLATAMQEINQSLLPEELKKLLKKSHFTANDHTLEKALIQLFSAKPLTGADLPTSALRNPGQLSLCADPCYLHADRDRLLLFSINDLTMEEGTLLRECIQPLLNDFDAQLVPNDLNHWSIWLENMPDISLTALPSLIGKSVASALPGGQEQNAWLRLNNEIQMALFEHPVNQQRQSAGKLPVNSLWFWGKGDWQPSANAWDQVYGDSALLKLLSSACYVSFNSLSEWKPDQLGSGKQLLLLPELDLQNDWQQRLQLATTQQILPLKQKLRRYQIQQLRLIIPQHGQYQWRCWDVWKPWTL</sequence>
<dbReference type="AlphaFoldDB" id="I1XKF3"/>
<gene>
    <name evidence="1" type="ordered locus">Q7A_2058</name>
</gene>
<dbReference type="Proteomes" id="UP000009144">
    <property type="component" value="Chromosome"/>
</dbReference>
<dbReference type="PATRIC" id="fig|754476.3.peg.2035"/>
<evidence type="ECO:0000313" key="2">
    <source>
        <dbReference type="Proteomes" id="UP000009144"/>
    </source>
</evidence>